<feature type="transmembrane region" description="Helical" evidence="1">
    <location>
        <begin position="430"/>
        <end position="449"/>
    </location>
</feature>
<feature type="transmembrane region" description="Helical" evidence="1">
    <location>
        <begin position="362"/>
        <end position="383"/>
    </location>
</feature>
<feature type="transmembrane region" description="Helical" evidence="1">
    <location>
        <begin position="207"/>
        <end position="229"/>
    </location>
</feature>
<sequence length="525" mass="57444">MNGPSNQAIKRLISLHGWSGTVLSIFLYAVVLTGTVSVLRDEIARWSDAERHIVHPFGQPIYATVRRLSDQVPEAFRAQVRVEHARDGSLRVFFYEKRKIPGRGTQDFGRDYLLDPETHSILAARQGVAPHQRVESRAHELSHFIVDLHARLLIPGRLGLYATGVLGVFLLVAVITGILIHRHILRDLFVTERPGGRVVSLRDRHGLASVWSLPFSILLAFTGTFLSFATSLGLPIVAMSAFGGDIDRAFAAVTTPAKVENAAPADLADLDQVMADALRISGTYPRLLTIEDAGRRDARIVTLHRNGGNGAVRSHTLEFDGATGAFLRDRPLVGHEPSVGSATVALMSPLHFGDFSGLASRAVWLALGTVMTISVVSGMQLWLKRREDDPVWRSCRMMFAAVVWGLPVMLSGAAYGFFLSILGHDVHRGTLAGFLVSGFVVLVLSLRAATPVELSRVLRRMFAWSVLMLPVLRLQTGGVSWGEAILNNIWQVLLIDALCLALAVILLVQQRVQDRAAQNALNLAE</sequence>
<dbReference type="PANTHER" id="PTHR34219">
    <property type="entry name" value="IRON-REGULATED INNER MEMBRANE PROTEIN-RELATED"/>
    <property type="match status" value="1"/>
</dbReference>
<protein>
    <recommendedName>
        <fullName evidence="4">PepSY-associated TM helix</fullName>
    </recommendedName>
</protein>
<feature type="transmembrane region" description="Helical" evidence="1">
    <location>
        <begin position="461"/>
        <end position="482"/>
    </location>
</feature>
<dbReference type="PANTHER" id="PTHR34219:SF3">
    <property type="entry name" value="BLL7967 PROTEIN"/>
    <property type="match status" value="1"/>
</dbReference>
<proteinExistence type="predicted"/>
<evidence type="ECO:0008006" key="4">
    <source>
        <dbReference type="Google" id="ProtNLM"/>
    </source>
</evidence>
<dbReference type="InterPro" id="IPR005625">
    <property type="entry name" value="PepSY-ass_TM"/>
</dbReference>
<evidence type="ECO:0000313" key="2">
    <source>
        <dbReference type="EMBL" id="MQQ09621.1"/>
    </source>
</evidence>
<dbReference type="EMBL" id="WIBF01000009">
    <property type="protein sequence ID" value="MQQ09621.1"/>
    <property type="molecule type" value="Genomic_DNA"/>
</dbReference>
<organism evidence="2 3">
    <name type="scientific">Tritonibacter litoralis</name>
    <dbReference type="NCBI Taxonomy" id="2662264"/>
    <lineage>
        <taxon>Bacteria</taxon>
        <taxon>Pseudomonadati</taxon>
        <taxon>Pseudomonadota</taxon>
        <taxon>Alphaproteobacteria</taxon>
        <taxon>Rhodobacterales</taxon>
        <taxon>Paracoccaceae</taxon>
        <taxon>Tritonibacter</taxon>
    </lineage>
</organism>
<dbReference type="AlphaFoldDB" id="A0A843YFG0"/>
<feature type="transmembrane region" description="Helical" evidence="1">
    <location>
        <begin position="488"/>
        <end position="508"/>
    </location>
</feature>
<feature type="transmembrane region" description="Helical" evidence="1">
    <location>
        <begin position="12"/>
        <end position="31"/>
    </location>
</feature>
<comment type="caution">
    <text evidence="2">The sequence shown here is derived from an EMBL/GenBank/DDBJ whole genome shotgun (WGS) entry which is preliminary data.</text>
</comment>
<feature type="transmembrane region" description="Helical" evidence="1">
    <location>
        <begin position="395"/>
        <end position="418"/>
    </location>
</feature>
<dbReference type="RefSeq" id="WP_153216597.1">
    <property type="nucleotide sequence ID" value="NZ_WIBF01000009.1"/>
</dbReference>
<keyword evidence="1" id="KW-0472">Membrane</keyword>
<gene>
    <name evidence="2" type="ORF">GFB49_14230</name>
</gene>
<keyword evidence="1" id="KW-1133">Transmembrane helix</keyword>
<dbReference type="Proteomes" id="UP000444174">
    <property type="component" value="Unassembled WGS sequence"/>
</dbReference>
<keyword evidence="3" id="KW-1185">Reference proteome</keyword>
<evidence type="ECO:0000256" key="1">
    <source>
        <dbReference type="SAM" id="Phobius"/>
    </source>
</evidence>
<name>A0A843YFG0_9RHOB</name>
<reference evidence="2 3" key="1">
    <citation type="submission" date="2019-10" db="EMBL/GenBank/DDBJ databases">
        <title>Epibacterium sp. nov., isolated from seawater.</title>
        <authorList>
            <person name="Zhang X."/>
            <person name="Li N."/>
        </authorList>
    </citation>
    <scope>NUCLEOTIDE SEQUENCE [LARGE SCALE GENOMIC DNA]</scope>
    <source>
        <strain evidence="2 3">SM1979</strain>
    </source>
</reference>
<evidence type="ECO:0000313" key="3">
    <source>
        <dbReference type="Proteomes" id="UP000444174"/>
    </source>
</evidence>
<feature type="transmembrane region" description="Helical" evidence="1">
    <location>
        <begin position="158"/>
        <end position="180"/>
    </location>
</feature>
<dbReference type="Pfam" id="PF03929">
    <property type="entry name" value="PepSY_TM"/>
    <property type="match status" value="1"/>
</dbReference>
<keyword evidence="1" id="KW-0812">Transmembrane</keyword>
<accession>A0A843YFG0</accession>